<gene>
    <name evidence="1" type="ORF">DPMN_043138</name>
</gene>
<proteinExistence type="predicted"/>
<reference evidence="1" key="2">
    <citation type="submission" date="2020-11" db="EMBL/GenBank/DDBJ databases">
        <authorList>
            <person name="McCartney M.A."/>
            <person name="Auch B."/>
            <person name="Kono T."/>
            <person name="Mallez S."/>
            <person name="Becker A."/>
            <person name="Gohl D.M."/>
            <person name="Silverstein K.A.T."/>
            <person name="Koren S."/>
            <person name="Bechman K.B."/>
            <person name="Herman A."/>
            <person name="Abrahante J.E."/>
            <person name="Garbe J."/>
        </authorList>
    </citation>
    <scope>NUCLEOTIDE SEQUENCE</scope>
    <source>
        <strain evidence="1">Duluth1</strain>
        <tissue evidence="1">Whole animal</tissue>
    </source>
</reference>
<comment type="caution">
    <text evidence="1">The sequence shown here is derived from an EMBL/GenBank/DDBJ whole genome shotgun (WGS) entry which is preliminary data.</text>
</comment>
<dbReference type="Proteomes" id="UP000828390">
    <property type="component" value="Unassembled WGS sequence"/>
</dbReference>
<organism evidence="1 2">
    <name type="scientific">Dreissena polymorpha</name>
    <name type="common">Zebra mussel</name>
    <name type="synonym">Mytilus polymorpha</name>
    <dbReference type="NCBI Taxonomy" id="45954"/>
    <lineage>
        <taxon>Eukaryota</taxon>
        <taxon>Metazoa</taxon>
        <taxon>Spiralia</taxon>
        <taxon>Lophotrochozoa</taxon>
        <taxon>Mollusca</taxon>
        <taxon>Bivalvia</taxon>
        <taxon>Autobranchia</taxon>
        <taxon>Heteroconchia</taxon>
        <taxon>Euheterodonta</taxon>
        <taxon>Imparidentia</taxon>
        <taxon>Neoheterodontei</taxon>
        <taxon>Myida</taxon>
        <taxon>Dreissenoidea</taxon>
        <taxon>Dreissenidae</taxon>
        <taxon>Dreissena</taxon>
    </lineage>
</organism>
<accession>A0A9D4HXM6</accession>
<name>A0A9D4HXM6_DREPO</name>
<dbReference type="AlphaFoldDB" id="A0A9D4HXM6"/>
<protein>
    <submittedName>
        <fullName evidence="1">Uncharacterized protein</fullName>
    </submittedName>
</protein>
<evidence type="ECO:0000313" key="1">
    <source>
        <dbReference type="EMBL" id="KAH3736567.1"/>
    </source>
</evidence>
<keyword evidence="2" id="KW-1185">Reference proteome</keyword>
<dbReference type="EMBL" id="JAIWYP010000011">
    <property type="protein sequence ID" value="KAH3736567.1"/>
    <property type="molecule type" value="Genomic_DNA"/>
</dbReference>
<reference evidence="1" key="1">
    <citation type="journal article" date="2019" name="bioRxiv">
        <title>The Genome of the Zebra Mussel, Dreissena polymorpha: A Resource for Invasive Species Research.</title>
        <authorList>
            <person name="McCartney M.A."/>
            <person name="Auch B."/>
            <person name="Kono T."/>
            <person name="Mallez S."/>
            <person name="Zhang Y."/>
            <person name="Obille A."/>
            <person name="Becker A."/>
            <person name="Abrahante J.E."/>
            <person name="Garbe J."/>
            <person name="Badalamenti J.P."/>
            <person name="Herman A."/>
            <person name="Mangelson H."/>
            <person name="Liachko I."/>
            <person name="Sullivan S."/>
            <person name="Sone E.D."/>
            <person name="Koren S."/>
            <person name="Silverstein K.A.T."/>
            <person name="Beckman K.B."/>
            <person name="Gohl D.M."/>
        </authorList>
    </citation>
    <scope>NUCLEOTIDE SEQUENCE</scope>
    <source>
        <strain evidence="1">Duluth1</strain>
        <tissue evidence="1">Whole animal</tissue>
    </source>
</reference>
<sequence length="128" mass="14135">MLYENLRDNFGWARPMLVGPRLGNVDKDVVLKQNFGRGAPGFVMGPCIVQIDLNRCRNEEVITKATFCGCGLCGRGPGVSNVDMDDVQYKFEFQGSSAYSVGGDSVQNRRTESGDQYNIFISLLKAWG</sequence>
<evidence type="ECO:0000313" key="2">
    <source>
        <dbReference type="Proteomes" id="UP000828390"/>
    </source>
</evidence>